<reference evidence="2 3" key="1">
    <citation type="journal article" date="2019" name="Int. J. Syst. Evol. Microbiol.">
        <title>The Global Catalogue of Microorganisms (GCM) 10K type strain sequencing project: providing services to taxonomists for standard genome sequencing and annotation.</title>
        <authorList>
            <consortium name="The Broad Institute Genomics Platform"/>
            <consortium name="The Broad Institute Genome Sequencing Center for Infectious Disease"/>
            <person name="Wu L."/>
            <person name="Ma J."/>
        </authorList>
    </citation>
    <scope>NUCLEOTIDE SEQUENCE [LARGE SCALE GENOMIC DNA]</scope>
    <source>
        <strain evidence="2 3">CGMCC 1.12563</strain>
    </source>
</reference>
<accession>A0ABD6AUX4</accession>
<dbReference type="EC" id="2.3.-.-" evidence="2"/>
<dbReference type="Proteomes" id="UP001597187">
    <property type="component" value="Unassembled WGS sequence"/>
</dbReference>
<dbReference type="EMBL" id="JBHUDC010000003">
    <property type="protein sequence ID" value="MFD1513048.1"/>
    <property type="molecule type" value="Genomic_DNA"/>
</dbReference>
<keyword evidence="3" id="KW-1185">Reference proteome</keyword>
<gene>
    <name evidence="2" type="ORF">ACFSBT_07145</name>
</gene>
<dbReference type="PROSITE" id="PS51186">
    <property type="entry name" value="GNAT"/>
    <property type="match status" value="1"/>
</dbReference>
<organism evidence="2 3">
    <name type="scientific">Halomarina rubra</name>
    <dbReference type="NCBI Taxonomy" id="2071873"/>
    <lineage>
        <taxon>Archaea</taxon>
        <taxon>Methanobacteriati</taxon>
        <taxon>Methanobacteriota</taxon>
        <taxon>Stenosarchaea group</taxon>
        <taxon>Halobacteria</taxon>
        <taxon>Halobacteriales</taxon>
        <taxon>Natronomonadaceae</taxon>
        <taxon>Halomarina</taxon>
    </lineage>
</organism>
<proteinExistence type="predicted"/>
<name>A0ABD6AUX4_9EURY</name>
<sequence>MDCPPEYTVEPMTRAVAVRIDEWRYDPPYDFYDLDADPADRAAFVDESTWPDRRFAVSDADGLVGFYSFDPSGDTVDLGLGMAPDRTGEGDGEAFVRRALAVARERYDPPRVRLGVATFNERAMRVYERCGFERVGRTEEETNGGLYEFQWMEHEL</sequence>
<dbReference type="Pfam" id="PF13302">
    <property type="entry name" value="Acetyltransf_3"/>
    <property type="match status" value="1"/>
</dbReference>
<evidence type="ECO:0000313" key="3">
    <source>
        <dbReference type="Proteomes" id="UP001597187"/>
    </source>
</evidence>
<evidence type="ECO:0000259" key="1">
    <source>
        <dbReference type="PROSITE" id="PS51186"/>
    </source>
</evidence>
<keyword evidence="2" id="KW-0012">Acyltransferase</keyword>
<dbReference type="InterPro" id="IPR000182">
    <property type="entry name" value="GNAT_dom"/>
</dbReference>
<keyword evidence="2" id="KW-0808">Transferase</keyword>
<dbReference type="AlphaFoldDB" id="A0ABD6AUX4"/>
<dbReference type="RefSeq" id="WP_250873018.1">
    <property type="nucleotide sequence ID" value="NZ_JALXFV010000003.1"/>
</dbReference>
<dbReference type="InterPro" id="IPR016181">
    <property type="entry name" value="Acyl_CoA_acyltransferase"/>
</dbReference>
<evidence type="ECO:0000313" key="2">
    <source>
        <dbReference type="EMBL" id="MFD1513048.1"/>
    </source>
</evidence>
<protein>
    <submittedName>
        <fullName evidence="2">GNAT family N-acetyltransferase</fullName>
        <ecNumber evidence="2">2.3.-.-</ecNumber>
    </submittedName>
</protein>
<comment type="caution">
    <text evidence="2">The sequence shown here is derived from an EMBL/GenBank/DDBJ whole genome shotgun (WGS) entry which is preliminary data.</text>
</comment>
<dbReference type="SUPFAM" id="SSF55729">
    <property type="entry name" value="Acyl-CoA N-acyltransferases (Nat)"/>
    <property type="match status" value="1"/>
</dbReference>
<dbReference type="GO" id="GO:0016746">
    <property type="term" value="F:acyltransferase activity"/>
    <property type="evidence" value="ECO:0007669"/>
    <property type="project" value="UniProtKB-KW"/>
</dbReference>
<feature type="domain" description="N-acetyltransferase" evidence="1">
    <location>
        <begin position="7"/>
        <end position="153"/>
    </location>
</feature>
<dbReference type="Gene3D" id="3.40.630.30">
    <property type="match status" value="1"/>
</dbReference>